<keyword evidence="2" id="KW-0645">Protease</keyword>
<dbReference type="PANTHER" id="PTHR12378:SF80">
    <property type="entry name" value="IP06716P-RELATED"/>
    <property type="match status" value="1"/>
</dbReference>
<dbReference type="GO" id="GO:0006508">
    <property type="term" value="P:proteolysis"/>
    <property type="evidence" value="ECO:0007669"/>
    <property type="project" value="UniProtKB-KW"/>
</dbReference>
<feature type="compositionally biased region" description="Basic and acidic residues" evidence="4">
    <location>
        <begin position="113"/>
        <end position="125"/>
    </location>
</feature>
<dbReference type="GO" id="GO:0101005">
    <property type="term" value="F:deubiquitinase activity"/>
    <property type="evidence" value="ECO:0007669"/>
    <property type="project" value="TreeGrafter"/>
</dbReference>
<evidence type="ECO:0000256" key="3">
    <source>
        <dbReference type="ARBA" id="ARBA00022801"/>
    </source>
</evidence>
<name>A0A9K3DC59_9EUKA</name>
<dbReference type="PANTHER" id="PTHR12378">
    <property type="entry name" value="DESUMOYLATING ISOPEPTIDASE"/>
    <property type="match status" value="1"/>
</dbReference>
<dbReference type="InterPro" id="IPR008580">
    <property type="entry name" value="PPPDE_dom"/>
</dbReference>
<dbReference type="Proteomes" id="UP000265618">
    <property type="component" value="Unassembled WGS sequence"/>
</dbReference>
<dbReference type="PROSITE" id="PS51858">
    <property type="entry name" value="PPPDE"/>
    <property type="match status" value="1"/>
</dbReference>
<evidence type="ECO:0000256" key="2">
    <source>
        <dbReference type="ARBA" id="ARBA00022670"/>
    </source>
</evidence>
<dbReference type="EMBL" id="BDIP01007298">
    <property type="protein sequence ID" value="GIQ91193.1"/>
    <property type="molecule type" value="Genomic_DNA"/>
</dbReference>
<evidence type="ECO:0000256" key="4">
    <source>
        <dbReference type="SAM" id="MobiDB-lite"/>
    </source>
</evidence>
<evidence type="ECO:0000256" key="1">
    <source>
        <dbReference type="ARBA" id="ARBA00008140"/>
    </source>
</evidence>
<gene>
    <name evidence="6" type="ORF">KIPB_014335</name>
</gene>
<reference evidence="6 7" key="1">
    <citation type="journal article" date="2018" name="PLoS ONE">
        <title>The draft genome of Kipferlia bialata reveals reductive genome evolution in fornicate parasites.</title>
        <authorList>
            <person name="Tanifuji G."/>
            <person name="Takabayashi S."/>
            <person name="Kume K."/>
            <person name="Takagi M."/>
            <person name="Nakayama T."/>
            <person name="Kamikawa R."/>
            <person name="Inagaki Y."/>
            <person name="Hashimoto T."/>
        </authorList>
    </citation>
    <scope>NUCLEOTIDE SEQUENCE [LARGE SCALE GENOMIC DNA]</scope>
    <source>
        <strain evidence="6">NY0173</strain>
    </source>
</reference>
<comment type="caution">
    <text evidence="6">The sequence shown here is derived from an EMBL/GenBank/DDBJ whole genome shotgun (WGS) entry which is preliminary data.</text>
</comment>
<evidence type="ECO:0000313" key="6">
    <source>
        <dbReference type="EMBL" id="GIQ91193.1"/>
    </source>
</evidence>
<dbReference type="AlphaFoldDB" id="A0A9K3DC59"/>
<proteinExistence type="inferred from homology"/>
<accession>A0A9K3DC59</accession>
<comment type="similarity">
    <text evidence="1">Belongs to the DeSI family.</text>
</comment>
<evidence type="ECO:0000313" key="7">
    <source>
        <dbReference type="Proteomes" id="UP000265618"/>
    </source>
</evidence>
<dbReference type="GO" id="GO:0016579">
    <property type="term" value="P:protein deubiquitination"/>
    <property type="evidence" value="ECO:0007669"/>
    <property type="project" value="TreeGrafter"/>
</dbReference>
<keyword evidence="7" id="KW-1185">Reference proteome</keyword>
<protein>
    <recommendedName>
        <fullName evidence="5">PPPDE domain-containing protein</fullName>
    </recommendedName>
</protein>
<dbReference type="OrthoDB" id="412286at2759"/>
<dbReference type="InterPro" id="IPR042266">
    <property type="entry name" value="PPPDE_sf"/>
</dbReference>
<feature type="region of interest" description="Disordered" evidence="4">
    <location>
        <begin position="73"/>
        <end position="125"/>
    </location>
</feature>
<dbReference type="Gene3D" id="3.90.1720.30">
    <property type="entry name" value="PPPDE domains"/>
    <property type="match status" value="1"/>
</dbReference>
<organism evidence="6 7">
    <name type="scientific">Kipferlia bialata</name>
    <dbReference type="NCBI Taxonomy" id="797122"/>
    <lineage>
        <taxon>Eukaryota</taxon>
        <taxon>Metamonada</taxon>
        <taxon>Carpediemonas-like organisms</taxon>
        <taxon>Kipferlia</taxon>
    </lineage>
</organism>
<evidence type="ECO:0000259" key="5">
    <source>
        <dbReference type="PROSITE" id="PS51858"/>
    </source>
</evidence>
<sequence length="177" mass="19576">MAGEFIGRDYDLLRLNCNTFTDAMLRRILTSDKPAKVKGLPGFVNRLARVGGMFSCCLDKYITETEEELALPQNPDCTATPSVSHSPPSPLSTASRREFSSPSSLARQRKQRERVEREREMELEREAGLGRDLRRRPVPADITDITDLDVADISGGMGMGLGVSAQGEQPSEDDFDL</sequence>
<keyword evidence="3" id="KW-0378">Hydrolase</keyword>
<feature type="domain" description="PPPDE" evidence="5">
    <location>
        <begin position="1"/>
        <end position="62"/>
    </location>
</feature>